<protein>
    <submittedName>
        <fullName evidence="2">Gluconate:H+ symporter, GntP family</fullName>
    </submittedName>
</protein>
<organism evidence="2 3">
    <name type="scientific">Selenomonas ruminantium</name>
    <dbReference type="NCBI Taxonomy" id="971"/>
    <lineage>
        <taxon>Bacteria</taxon>
        <taxon>Bacillati</taxon>
        <taxon>Bacillota</taxon>
        <taxon>Negativicutes</taxon>
        <taxon>Selenomonadales</taxon>
        <taxon>Selenomonadaceae</taxon>
        <taxon>Selenomonas</taxon>
    </lineage>
</organism>
<feature type="transmembrane region" description="Helical" evidence="1">
    <location>
        <begin position="54"/>
        <end position="76"/>
    </location>
</feature>
<dbReference type="EMBL" id="FRBC01000038">
    <property type="protein sequence ID" value="SHL06327.1"/>
    <property type="molecule type" value="Genomic_DNA"/>
</dbReference>
<feature type="transmembrane region" description="Helical" evidence="1">
    <location>
        <begin position="136"/>
        <end position="159"/>
    </location>
</feature>
<dbReference type="PANTHER" id="PTHR30354:SF11">
    <property type="entry name" value="PERMEASE"/>
    <property type="match status" value="1"/>
</dbReference>
<dbReference type="GO" id="GO:0005886">
    <property type="term" value="C:plasma membrane"/>
    <property type="evidence" value="ECO:0007669"/>
    <property type="project" value="TreeGrafter"/>
</dbReference>
<feature type="transmembrane region" description="Helical" evidence="1">
    <location>
        <begin position="417"/>
        <end position="439"/>
    </location>
</feature>
<dbReference type="RefSeq" id="WP_218587706.1">
    <property type="nucleotide sequence ID" value="NZ_FRBC01000038.1"/>
</dbReference>
<evidence type="ECO:0000256" key="1">
    <source>
        <dbReference type="SAM" id="Phobius"/>
    </source>
</evidence>
<feature type="transmembrane region" description="Helical" evidence="1">
    <location>
        <begin position="99"/>
        <end position="124"/>
    </location>
</feature>
<keyword evidence="1" id="KW-0812">Transmembrane</keyword>
<dbReference type="InterPro" id="IPR003474">
    <property type="entry name" value="Glcn_transporter"/>
</dbReference>
<accession>A0A1M6XK36</accession>
<dbReference type="NCBIfam" id="TIGR00791">
    <property type="entry name" value="gntP"/>
    <property type="match status" value="1"/>
</dbReference>
<feature type="transmembrane region" description="Helical" evidence="1">
    <location>
        <begin position="29"/>
        <end position="47"/>
    </location>
</feature>
<reference evidence="2 3" key="1">
    <citation type="submission" date="2016-11" db="EMBL/GenBank/DDBJ databases">
        <authorList>
            <person name="Jaros S."/>
            <person name="Januszkiewicz K."/>
            <person name="Wedrychowicz H."/>
        </authorList>
    </citation>
    <scope>NUCLEOTIDE SEQUENCE [LARGE SCALE GENOMIC DNA]</scope>
    <source>
        <strain evidence="2 3">HD4</strain>
    </source>
</reference>
<evidence type="ECO:0000313" key="3">
    <source>
        <dbReference type="Proteomes" id="UP000184263"/>
    </source>
</evidence>
<proteinExistence type="predicted"/>
<name>A0A1M6XK36_SELRU</name>
<gene>
    <name evidence="2" type="ORF">SAMN05216582_13811</name>
</gene>
<keyword evidence="1" id="KW-1133">Transmembrane helix</keyword>
<feature type="transmembrane region" description="Helical" evidence="1">
    <location>
        <begin position="229"/>
        <end position="251"/>
    </location>
</feature>
<feature type="transmembrane region" description="Helical" evidence="1">
    <location>
        <begin position="294"/>
        <end position="320"/>
    </location>
</feature>
<feature type="transmembrane region" description="Helical" evidence="1">
    <location>
        <begin position="357"/>
        <end position="390"/>
    </location>
</feature>
<evidence type="ECO:0000313" key="2">
    <source>
        <dbReference type="EMBL" id="SHL06327.1"/>
    </source>
</evidence>
<feature type="transmembrane region" description="Helical" evidence="1">
    <location>
        <begin position="171"/>
        <end position="193"/>
    </location>
</feature>
<keyword evidence="1" id="KW-0472">Membrane</keyword>
<dbReference type="Proteomes" id="UP000184263">
    <property type="component" value="Unassembled WGS sequence"/>
</dbReference>
<dbReference type="PANTHER" id="PTHR30354">
    <property type="entry name" value="GNT FAMILY GLUCONATE TRANSPORTER"/>
    <property type="match status" value="1"/>
</dbReference>
<dbReference type="GO" id="GO:0015128">
    <property type="term" value="F:gluconate transmembrane transporter activity"/>
    <property type="evidence" value="ECO:0007669"/>
    <property type="project" value="InterPro"/>
</dbReference>
<dbReference type="AlphaFoldDB" id="A0A1M6XK36"/>
<dbReference type="Pfam" id="PF02447">
    <property type="entry name" value="GntP_permease"/>
    <property type="match status" value="1"/>
</dbReference>
<feature type="transmembrane region" description="Helical" evidence="1">
    <location>
        <begin position="326"/>
        <end position="345"/>
    </location>
</feature>
<feature type="transmembrane region" description="Helical" evidence="1">
    <location>
        <begin position="257"/>
        <end position="282"/>
    </location>
</feature>
<sequence length="447" mass="45610">MLMAIFLGGIILLMLMIIKFKVNPFLALLFTSLVIGVMAGLPVQKILSSISSGFGGTLGGIGIVIALGIILGELLYETGGTEEIASLALRKIGVKNSPLAMALTGVIVAIPVYFDAAFVILVNLANQLSEKTGIPLVRFVTALGVGLIIGHCVIIPTPGPMAVAGAVSAPIGSFVLYSVIAAVPAALVGGVLYSKLTAQRFFPEQCGKEGNFDVTVDDGRSGERCPGSLAVGLILFPITLILIGTLAGALLEKGSTLAAVCAFVGDKNVALFLGVVAALIALRKYFKAPAEEMITAAAAQAGMVLLITGAGGSFGAIINATGIGDYIVATMQNFNVPLIILGFILSQILRAAQGSATVALVTTAAILSPSIAAVGASPVLVGLAICFGGVGLSLPNDSGFWVVNRFSGFTFPQTMKAWTLGGFIAGLTGLAVLLILSMFQDVLPGLM</sequence>